<evidence type="ECO:0000313" key="4">
    <source>
        <dbReference type="Proteomes" id="UP001345219"/>
    </source>
</evidence>
<feature type="compositionally biased region" description="Polar residues" evidence="1">
    <location>
        <begin position="264"/>
        <end position="275"/>
    </location>
</feature>
<keyword evidence="2" id="KW-0472">Membrane</keyword>
<sequence length="275" mass="30438">MRQAYDFCKSKLMDREERIKYFDIYSLKDVTDAFKSLLLSKRSVEEAMEAMPPLIKRLFMDCLREVNPQSPISLPMDAKSKSWLLKNMDFLHSSWKSFVRHQPSQPGELENGRSVHSAAPAPSPSPNDPSKHSPASAPSPKNPSGPSLAPAPYRDLAPSSTLSPSPVLSASSNPSKMVELPHKPPVNSHLPEKPRAVHHQPPAHHPTVKEETDNIWTIIAVPVAVTAAASFLFVALIFCVLNRKRKFQDAHRHVGPPQKLCPSGHSTSMTLTNRA</sequence>
<keyword evidence="4" id="KW-1185">Reference proteome</keyword>
<evidence type="ECO:0000313" key="3">
    <source>
        <dbReference type="EMBL" id="KAK4758962.1"/>
    </source>
</evidence>
<dbReference type="AlphaFoldDB" id="A0AAN7K7B9"/>
<evidence type="ECO:0000256" key="1">
    <source>
        <dbReference type="SAM" id="MobiDB-lite"/>
    </source>
</evidence>
<feature type="region of interest" description="Disordered" evidence="1">
    <location>
        <begin position="101"/>
        <end position="209"/>
    </location>
</feature>
<reference evidence="3 4" key="1">
    <citation type="journal article" date="2023" name="Hortic Res">
        <title>Pangenome of water caltrop reveals structural variations and asymmetric subgenome divergence after allopolyploidization.</title>
        <authorList>
            <person name="Zhang X."/>
            <person name="Chen Y."/>
            <person name="Wang L."/>
            <person name="Yuan Y."/>
            <person name="Fang M."/>
            <person name="Shi L."/>
            <person name="Lu R."/>
            <person name="Comes H.P."/>
            <person name="Ma Y."/>
            <person name="Chen Y."/>
            <person name="Huang G."/>
            <person name="Zhou Y."/>
            <person name="Zheng Z."/>
            <person name="Qiu Y."/>
        </authorList>
    </citation>
    <scope>NUCLEOTIDE SEQUENCE [LARGE SCALE GENOMIC DNA]</scope>
    <source>
        <tissue evidence="3">Roots</tissue>
    </source>
</reference>
<evidence type="ECO:0000256" key="2">
    <source>
        <dbReference type="SAM" id="Phobius"/>
    </source>
</evidence>
<feature type="transmembrane region" description="Helical" evidence="2">
    <location>
        <begin position="215"/>
        <end position="241"/>
    </location>
</feature>
<protein>
    <submittedName>
        <fullName evidence="3">Uncharacterized protein</fullName>
    </submittedName>
</protein>
<feature type="compositionally biased region" description="Low complexity" evidence="1">
    <location>
        <begin position="156"/>
        <end position="175"/>
    </location>
</feature>
<gene>
    <name evidence="3" type="ORF">SAY87_020263</name>
</gene>
<keyword evidence="2" id="KW-0812">Transmembrane</keyword>
<keyword evidence="2" id="KW-1133">Transmembrane helix</keyword>
<name>A0AAN7K7B9_9MYRT</name>
<proteinExistence type="predicted"/>
<feature type="region of interest" description="Disordered" evidence="1">
    <location>
        <begin position="253"/>
        <end position="275"/>
    </location>
</feature>
<accession>A0AAN7K7B9</accession>
<organism evidence="3 4">
    <name type="scientific">Trapa incisa</name>
    <dbReference type="NCBI Taxonomy" id="236973"/>
    <lineage>
        <taxon>Eukaryota</taxon>
        <taxon>Viridiplantae</taxon>
        <taxon>Streptophyta</taxon>
        <taxon>Embryophyta</taxon>
        <taxon>Tracheophyta</taxon>
        <taxon>Spermatophyta</taxon>
        <taxon>Magnoliopsida</taxon>
        <taxon>eudicotyledons</taxon>
        <taxon>Gunneridae</taxon>
        <taxon>Pentapetalae</taxon>
        <taxon>rosids</taxon>
        <taxon>malvids</taxon>
        <taxon>Myrtales</taxon>
        <taxon>Lythraceae</taxon>
        <taxon>Trapa</taxon>
    </lineage>
</organism>
<dbReference type="EMBL" id="JAXIOK010000012">
    <property type="protein sequence ID" value="KAK4758962.1"/>
    <property type="molecule type" value="Genomic_DNA"/>
</dbReference>
<dbReference type="Proteomes" id="UP001345219">
    <property type="component" value="Chromosome 15"/>
</dbReference>
<feature type="compositionally biased region" description="Low complexity" evidence="1">
    <location>
        <begin position="132"/>
        <end position="147"/>
    </location>
</feature>
<comment type="caution">
    <text evidence="3">The sequence shown here is derived from an EMBL/GenBank/DDBJ whole genome shotgun (WGS) entry which is preliminary data.</text>
</comment>